<evidence type="ECO:0000256" key="1">
    <source>
        <dbReference type="SAM" id="MobiDB-lite"/>
    </source>
</evidence>
<feature type="compositionally biased region" description="Polar residues" evidence="1">
    <location>
        <begin position="733"/>
        <end position="742"/>
    </location>
</feature>
<reference evidence="3" key="1">
    <citation type="journal article" date="2021" name="Elife">
        <title>Highly contiguous assemblies of 101 drosophilid genomes.</title>
        <authorList>
            <person name="Kim B.Y."/>
            <person name="Wang J.R."/>
            <person name="Miller D.E."/>
            <person name="Barmina O."/>
            <person name="Delaney E."/>
            <person name="Thompson A."/>
            <person name="Comeault A.A."/>
            <person name="Peede D."/>
            <person name="D'Agostino E.R."/>
            <person name="Pelaez J."/>
            <person name="Aguilar J.M."/>
            <person name="Haji D."/>
            <person name="Matsunaga T."/>
            <person name="Armstrong E.E."/>
            <person name="Zych M."/>
            <person name="Ogawa Y."/>
            <person name="Stamenkovic-Radak M."/>
            <person name="Jelic M."/>
            <person name="Veselinovic M.S."/>
            <person name="Tanaskovic M."/>
            <person name="Eric P."/>
            <person name="Gao J.J."/>
            <person name="Katoh T.K."/>
            <person name="Toda M.J."/>
            <person name="Watabe H."/>
            <person name="Watada M."/>
            <person name="Davis J.S."/>
            <person name="Moyle L.C."/>
            <person name="Manoli G."/>
            <person name="Bertolini E."/>
            <person name="Kostal V."/>
            <person name="Hawley R.S."/>
            <person name="Takahashi A."/>
            <person name="Jones C.D."/>
            <person name="Price D.K."/>
            <person name="Whiteman N."/>
            <person name="Kopp A."/>
            <person name="Matute D.R."/>
            <person name="Petrov D.A."/>
        </authorList>
    </citation>
    <scope>NUCLEOTIDE SEQUENCE [LARGE SCALE GENOMIC DNA]</scope>
</reference>
<feature type="compositionally biased region" description="Basic residues" evidence="1">
    <location>
        <begin position="334"/>
        <end position="344"/>
    </location>
</feature>
<sequence length="1996" mass="220435">MSRDRGQLGPNGSAECIDRSSRNIRGPDLVSTPEHLRPGFRGRTHRYDPSDFGLTANEEWRHPRMFRDMTYETDAAAMETFRQAQPRRQAYDTAINLSNLPEECLADMSAPGFDLSMPSQMSDLRGEFLADVSAPSMCDVSNTSPNNGTSHVDDVYGEILDRFRSIRERLSRSNQLRRSDDCGVADSSPLYQQTTRRTIYTHRDPSGHITSHVDETTVSNTSSLDCTPTGAVEEPGRRLNFALPNRSVNLMDESMPSYHEASLPTECPEILDNETMPEFESLGPTSMRQSKSYRSCLDNETMPSYISEGSRRQQSMPSECLEDVSQPSSFERSRSRRQSPRRQHQVSMPFQNLADISEPSFVNSTRNRTTNECLEDITMPSFEGVSNVSRSTSRIPKRETQRSRHTRNISDISAPTFASSRRGQMTNECLDDMTMPSFGRTSRLSSNRSRRQPRRSKSTQNINDISEPIYASFKSEPMTNECLEEITMPSFGGVSEASRRRTPRRQQNSECLEDMTMPSFDGISGASRGRSLDRQQRTMPSRMTNECLDDMTMPSFGGVSGSSRRQITLPSECLNDVSAPSFGRSSSRGTSRRQRTMPSKNVCDTSAPLFANSTKYGDTNECLEDISMPSFGGISRASMRKSPRRRQVTMPSQNIGDISPPSFASPSRGYTTNNECLEDISMPSFGGVSSGVRGRTPKRQQRSLPAPNTSSRRRSMTNECLDDMTMPSLGGVSVSSRRQLTMPSECLNDVSAPSFGRSISRGASRRQTLPSQDPQTNECLEDISMPSFGGVSMASRRRQLSMPSECLEDMRAPSFGGVSGSSRRQISGLPNECLENVSMPTFDDVPGILRRSECMEDLTQPALGRSRSVGRSFRGKKNLSRSQATNECLDDVTMPSFGGKSGTSRRKSSSRRQKATMPHISAVRTNECLEDVTMPSFGGVSGTSRARSPRQITMSSRNIQDISAPTFASSGREYLTSECLDDETMPSFGGVSRSLTRRTPRRQTQNISGISAPSFASSGRGFNTNECIEDITMPSYAENSRSFRPKSSTSMQRSRQGTMTNECLDDMTMPSFGTSTRSPAINECLEDISMPNYGEHTGSSRGRNHTPLQSSRQIVLTNECLDDMTMPSFGNASRGLATNECLEDVSMPSYGGNLGLSRGRSNTPMQMSRQGGLTNERLDDMTMPSFGNASRGLATNECLEDISMPSYGGNSGLSRGRSNTPMQMSKQGVMTNECLDDMTMPSFGNTSRGYVTNECLEDVSMPSYGGNLGLSRGRSNTPMQMSRQGVITNECLDDMTMPSFGNASRGLATNECLQDVSMPSYGGNLGLSRGRSNTPMQMSRQEVMTNECLDDMTMPSFGNASRGLVTNECLEDVSMPSYGGNSGLSRGRSNTPMQMSRQGVMTNECLDDMTMPSFDNSSRRFSTNEYLEDLRSSRGRSPKQVLISHEAMTKECLEDMTMPSFGTATNECIENISMPLYGRNAASFLERGPTPRQRSRQEMMTNECLNDMTMPSYEEVFGSPRRQMTMPSECLNDVSEPSFVRGTSEGTSRRQRTTDSGGLAASRGRSPRLTQMSVTNECLEDMTMPSFGGVSGSSRRGQGAMDSARLEDVSMPSGLSNRTQFDNCVEDNVSGGLGRRRQLLVPATTEECLEDVSAPSFATSSRTASRRVPQLTNECLEDVSMPLHDSLSRNDSKSVARRPPDISHQSEMLTNESAPSYHSHRNETDKSASCSCSSPQQSSRSPLWENGNGGCLEDETMPTFEDVSYQPRRHQLTMPCENLEDITEPFLVRSRSKVGDNSQPGFFSSTGLPSSTRTEKHQGKSPRQEQKRDVSKQLADESAPSIMKDTNGPSEVVKEVTVQTSTTAVTRVFNNTGESAKNSGQPMIEDLSMPQFEVTDPSSFEGRDQEASLHGFRSMDNYRPFDELIYSQNSVGNQTQPQTPQPVRTTNRNRSIRRTPSSPSNRSGEVSATRTPGQPCDMVSTSYPHGKPHCYNRKPC</sequence>
<keyword evidence="3" id="KW-1185">Reference proteome</keyword>
<feature type="region of interest" description="Disordered" evidence="1">
    <location>
        <begin position="985"/>
        <end position="1021"/>
    </location>
</feature>
<feature type="compositionally biased region" description="Polar residues" evidence="1">
    <location>
        <begin position="765"/>
        <end position="778"/>
    </location>
</feature>
<feature type="compositionally biased region" description="Polar residues" evidence="1">
    <location>
        <begin position="649"/>
        <end position="675"/>
    </location>
</feature>
<evidence type="ECO:0000313" key="2">
    <source>
        <dbReference type="EnsemblMetazoa" id="XP_016970751.2"/>
    </source>
</evidence>
<feature type="compositionally biased region" description="Polar residues" evidence="1">
    <location>
        <begin position="385"/>
        <end position="394"/>
    </location>
</feature>
<feature type="compositionally biased region" description="Low complexity" evidence="1">
    <location>
        <begin position="1934"/>
        <end position="1963"/>
    </location>
</feature>
<feature type="region of interest" description="Disordered" evidence="1">
    <location>
        <begin position="385"/>
        <end position="406"/>
    </location>
</feature>
<reference evidence="2" key="2">
    <citation type="submission" date="2025-05" db="UniProtKB">
        <authorList>
            <consortium name="EnsemblMetazoa"/>
        </authorList>
    </citation>
    <scope>IDENTIFICATION</scope>
</reference>
<accession>A0ABM5GWU9</accession>
<feature type="region of interest" description="Disordered" evidence="1">
    <location>
        <begin position="1677"/>
        <end position="1755"/>
    </location>
</feature>
<feature type="region of interest" description="Disordered" evidence="1">
    <location>
        <begin position="493"/>
        <end position="604"/>
    </location>
</feature>
<feature type="compositionally biased region" description="Low complexity" evidence="1">
    <location>
        <begin position="1727"/>
        <end position="1742"/>
    </location>
</feature>
<feature type="compositionally biased region" description="Basic residues" evidence="1">
    <location>
        <begin position="448"/>
        <end position="457"/>
    </location>
</feature>
<dbReference type="EnsemblMetazoa" id="XM_017115262.2">
    <property type="protein sequence ID" value="XP_016970751.2"/>
    <property type="gene ID" value="LOC108038475"/>
</dbReference>
<dbReference type="GeneID" id="108038475"/>
<feature type="region of interest" description="Disordered" evidence="1">
    <location>
        <begin position="1923"/>
        <end position="1996"/>
    </location>
</feature>
<feature type="compositionally biased region" description="Basic and acidic residues" evidence="1">
    <location>
        <begin position="1686"/>
        <end position="1701"/>
    </location>
</feature>
<feature type="region of interest" description="Disordered" evidence="1">
    <location>
        <begin position="1582"/>
        <end position="1603"/>
    </location>
</feature>
<protein>
    <recommendedName>
        <fullName evidence="4">Serine-rich adhesin for platelets</fullName>
    </recommendedName>
</protein>
<feature type="region of interest" description="Disordered" evidence="1">
    <location>
        <begin position="430"/>
        <end position="465"/>
    </location>
</feature>
<feature type="region of interest" description="Disordered" evidence="1">
    <location>
        <begin position="1531"/>
        <end position="1567"/>
    </location>
</feature>
<feature type="region of interest" description="Disordered" evidence="1">
    <location>
        <begin position="1"/>
        <end position="44"/>
    </location>
</feature>
<organism evidence="2 3">
    <name type="scientific">Drosophila rhopaloa</name>
    <name type="common">Fruit fly</name>
    <dbReference type="NCBI Taxonomy" id="1041015"/>
    <lineage>
        <taxon>Eukaryota</taxon>
        <taxon>Metazoa</taxon>
        <taxon>Ecdysozoa</taxon>
        <taxon>Arthropoda</taxon>
        <taxon>Hexapoda</taxon>
        <taxon>Insecta</taxon>
        <taxon>Pterygota</taxon>
        <taxon>Neoptera</taxon>
        <taxon>Endopterygota</taxon>
        <taxon>Diptera</taxon>
        <taxon>Brachycera</taxon>
        <taxon>Muscomorpha</taxon>
        <taxon>Ephydroidea</taxon>
        <taxon>Drosophilidae</taxon>
        <taxon>Drosophila</taxon>
        <taxon>Sophophora</taxon>
    </lineage>
</organism>
<feature type="compositionally biased region" description="Basic residues" evidence="1">
    <location>
        <begin position="1986"/>
        <end position="1996"/>
    </location>
</feature>
<evidence type="ECO:0008006" key="4">
    <source>
        <dbReference type="Google" id="ProtNLM"/>
    </source>
</evidence>
<feature type="compositionally biased region" description="Basic residues" evidence="1">
    <location>
        <begin position="638"/>
        <end position="647"/>
    </location>
</feature>
<feature type="region of interest" description="Disordered" evidence="1">
    <location>
        <begin position="1792"/>
        <end position="1854"/>
    </location>
</feature>
<feature type="region of interest" description="Disordered" evidence="1">
    <location>
        <begin position="627"/>
        <end position="784"/>
    </location>
</feature>
<proteinExistence type="predicted"/>
<feature type="compositionally biased region" description="Basic and acidic residues" evidence="1">
    <location>
        <begin position="1813"/>
        <end position="1835"/>
    </location>
</feature>
<feature type="compositionally biased region" description="Polar residues" evidence="1">
    <location>
        <begin position="1703"/>
        <end position="1716"/>
    </location>
</feature>
<feature type="compositionally biased region" description="Polar residues" evidence="1">
    <location>
        <begin position="1002"/>
        <end position="1021"/>
    </location>
</feature>
<feature type="region of interest" description="Disordered" evidence="1">
    <location>
        <begin position="1038"/>
        <end position="1058"/>
    </location>
</feature>
<feature type="compositionally biased region" description="Polar residues" evidence="1">
    <location>
        <begin position="1795"/>
        <end position="1812"/>
    </location>
</feature>
<feature type="region of interest" description="Disordered" evidence="1">
    <location>
        <begin position="301"/>
        <end position="359"/>
    </location>
</feature>
<feature type="compositionally biased region" description="Basic residues" evidence="1">
    <location>
        <begin position="903"/>
        <end position="914"/>
    </location>
</feature>
<feature type="compositionally biased region" description="Low complexity" evidence="1">
    <location>
        <begin position="1586"/>
        <end position="1599"/>
    </location>
</feature>
<evidence type="ECO:0000313" key="3">
    <source>
        <dbReference type="Proteomes" id="UP001652680"/>
    </source>
</evidence>
<name>A0ABM5GWU9_DRORH</name>
<feature type="region of interest" description="Disordered" evidence="1">
    <location>
        <begin position="867"/>
        <end position="918"/>
    </location>
</feature>
<dbReference type="RefSeq" id="XP_016970751.2">
    <property type="nucleotide sequence ID" value="XM_017115262.2"/>
</dbReference>
<dbReference type="Proteomes" id="UP001652680">
    <property type="component" value="Unassembled WGS sequence"/>
</dbReference>